<evidence type="ECO:0000313" key="6">
    <source>
        <dbReference type="Proteomes" id="UP000261340"/>
    </source>
</evidence>
<dbReference type="InterPro" id="IPR006703">
    <property type="entry name" value="G_AIG1"/>
</dbReference>
<proteinExistence type="inferred from homology"/>
<dbReference type="STRING" id="61819.ENSACIP00000018871"/>
<dbReference type="Gene3D" id="3.40.50.300">
    <property type="entry name" value="P-loop containing nucleotide triphosphate hydrolases"/>
    <property type="match status" value="1"/>
</dbReference>
<evidence type="ECO:0000313" key="5">
    <source>
        <dbReference type="Ensembl" id="ENSACIP00000018871.1"/>
    </source>
</evidence>
<evidence type="ECO:0000256" key="1">
    <source>
        <dbReference type="ARBA" id="ARBA00008535"/>
    </source>
</evidence>
<keyword evidence="2" id="KW-0547">Nucleotide-binding</keyword>
<dbReference type="InterPro" id="IPR027417">
    <property type="entry name" value="P-loop_NTPase"/>
</dbReference>
<dbReference type="AlphaFoldDB" id="A0A3Q0S723"/>
<sequence length="244" mass="27345">RGYFFCNERLDNNCSTEIHPDQLLVTVDKITEYLPGASGSRNRLFNMVLLGNSGTGKSASANTILAAGKLISGSGQHFPSYPSSTPVTTKCEEKIVDIFGTKVRVVDTPDFFYEERVDRAQVEECKNYCQEGQCVVLLVIQLGRFTDGERGILEKLEKHLGWRIRDNTIVLFTHGEDLKGSVEKFIGGRNHLKHIVEACGRRYHVFKNSSKDSKQLKALLKKFSDMFPEFPTIGAPGMSCLSFR</sequence>
<name>A0A3Q0S723_AMPCI</name>
<dbReference type="Ensembl" id="ENSACIT00000019378.1">
    <property type="protein sequence ID" value="ENSACIP00000018871.1"/>
    <property type="gene ID" value="ENSACIG00000014695.1"/>
</dbReference>
<dbReference type="InterPro" id="IPR045058">
    <property type="entry name" value="GIMA/IAN/Toc"/>
</dbReference>
<dbReference type="OMA" id="HINECRK"/>
<dbReference type="SUPFAM" id="SSF52540">
    <property type="entry name" value="P-loop containing nucleoside triphosphate hydrolases"/>
    <property type="match status" value="1"/>
</dbReference>
<dbReference type="GO" id="GO:0005525">
    <property type="term" value="F:GTP binding"/>
    <property type="evidence" value="ECO:0007669"/>
    <property type="project" value="UniProtKB-KW"/>
</dbReference>
<keyword evidence="3" id="KW-0342">GTP-binding</keyword>
<evidence type="ECO:0000256" key="3">
    <source>
        <dbReference type="ARBA" id="ARBA00023134"/>
    </source>
</evidence>
<comment type="similarity">
    <text evidence="1">Belongs to the TRAFAC class TrmE-Era-EngA-EngB-Septin-like GTPase superfamily. AIG1/Toc34/Toc159-like paraseptin GTPase family. IAN subfamily.</text>
</comment>
<keyword evidence="6" id="KW-1185">Reference proteome</keyword>
<evidence type="ECO:0000256" key="2">
    <source>
        <dbReference type="ARBA" id="ARBA00022741"/>
    </source>
</evidence>
<dbReference type="Pfam" id="PF04548">
    <property type="entry name" value="AIG1"/>
    <property type="match status" value="1"/>
</dbReference>
<organism evidence="5 6">
    <name type="scientific">Amphilophus citrinellus</name>
    <name type="common">Midas cichlid</name>
    <name type="synonym">Cichlasoma citrinellum</name>
    <dbReference type="NCBI Taxonomy" id="61819"/>
    <lineage>
        <taxon>Eukaryota</taxon>
        <taxon>Metazoa</taxon>
        <taxon>Chordata</taxon>
        <taxon>Craniata</taxon>
        <taxon>Vertebrata</taxon>
        <taxon>Euteleostomi</taxon>
        <taxon>Actinopterygii</taxon>
        <taxon>Neopterygii</taxon>
        <taxon>Teleostei</taxon>
        <taxon>Neoteleostei</taxon>
        <taxon>Acanthomorphata</taxon>
        <taxon>Ovalentaria</taxon>
        <taxon>Cichlomorphae</taxon>
        <taxon>Cichliformes</taxon>
        <taxon>Cichlidae</taxon>
        <taxon>New World cichlids</taxon>
        <taxon>Cichlasomatinae</taxon>
        <taxon>Heroini</taxon>
        <taxon>Amphilophus</taxon>
    </lineage>
</organism>
<reference evidence="5" key="1">
    <citation type="submission" date="2025-08" db="UniProtKB">
        <authorList>
            <consortium name="Ensembl"/>
        </authorList>
    </citation>
    <scope>IDENTIFICATION</scope>
</reference>
<feature type="domain" description="AIG1-type G" evidence="4">
    <location>
        <begin position="42"/>
        <end position="244"/>
    </location>
</feature>
<reference evidence="5" key="2">
    <citation type="submission" date="2025-09" db="UniProtKB">
        <authorList>
            <consortium name="Ensembl"/>
        </authorList>
    </citation>
    <scope>IDENTIFICATION</scope>
</reference>
<dbReference type="Proteomes" id="UP000261340">
    <property type="component" value="Unplaced"/>
</dbReference>
<dbReference type="PANTHER" id="PTHR10903">
    <property type="entry name" value="GTPASE, IMAP FAMILY MEMBER-RELATED"/>
    <property type="match status" value="1"/>
</dbReference>
<accession>A0A3Q0S723</accession>
<dbReference type="GeneTree" id="ENSGT01140000282522"/>
<dbReference type="PROSITE" id="PS51720">
    <property type="entry name" value="G_AIG1"/>
    <property type="match status" value="1"/>
</dbReference>
<protein>
    <recommendedName>
        <fullName evidence="4">AIG1-type G domain-containing protein</fullName>
    </recommendedName>
</protein>
<evidence type="ECO:0000259" key="4">
    <source>
        <dbReference type="PROSITE" id="PS51720"/>
    </source>
</evidence>
<dbReference type="PANTHER" id="PTHR10903:SF188">
    <property type="entry name" value="GTPASE IMAP FAMILY MEMBER 2-LIKE-RELATED"/>
    <property type="match status" value="1"/>
</dbReference>